<dbReference type="InterPro" id="IPR001763">
    <property type="entry name" value="Rhodanese-like_dom"/>
</dbReference>
<dbReference type="SUPFAM" id="SSF52821">
    <property type="entry name" value="Rhodanese/Cell cycle control phosphatase"/>
    <property type="match status" value="1"/>
</dbReference>
<dbReference type="Gene3D" id="1.20.58.80">
    <property type="entry name" value="Phosphotransferase system, lactose/cellobiose-type IIA subunit"/>
    <property type="match status" value="1"/>
</dbReference>
<dbReference type="PROSITE" id="PS50206">
    <property type="entry name" value="RHODANESE_3"/>
    <property type="match status" value="1"/>
</dbReference>
<evidence type="ECO:0000259" key="2">
    <source>
        <dbReference type="PROSITE" id="PS50206"/>
    </source>
</evidence>
<feature type="compositionally biased region" description="Low complexity" evidence="1">
    <location>
        <begin position="314"/>
        <end position="327"/>
    </location>
</feature>
<dbReference type="OrthoDB" id="292964at2759"/>
<reference evidence="4 5" key="1">
    <citation type="journal article" date="2014" name="Genome Biol. Evol.">
        <title>Comparative genomics and transcriptomics analyses reveal divergent lifestyle features of nematode endoparasitic fungus Hirsutella minnesotensis.</title>
        <authorList>
            <person name="Lai Y."/>
            <person name="Liu K."/>
            <person name="Zhang X."/>
            <person name="Zhang X."/>
            <person name="Li K."/>
            <person name="Wang N."/>
            <person name="Shu C."/>
            <person name="Wu Y."/>
            <person name="Wang C."/>
            <person name="Bushley K.E."/>
            <person name="Xiang M."/>
            <person name="Liu X."/>
        </authorList>
    </citation>
    <scope>NUCLEOTIDE SEQUENCE [LARGE SCALE GENOMIC DNA]</scope>
    <source>
        <strain evidence="4 5">3608</strain>
    </source>
</reference>
<dbReference type="InterPro" id="IPR028889">
    <property type="entry name" value="USP"/>
</dbReference>
<dbReference type="PANTHER" id="PTHR24006">
    <property type="entry name" value="UBIQUITIN CARBOXYL-TERMINAL HYDROLASE"/>
    <property type="match status" value="1"/>
</dbReference>
<feature type="region of interest" description="Disordered" evidence="1">
    <location>
        <begin position="131"/>
        <end position="216"/>
    </location>
</feature>
<dbReference type="Gene3D" id="3.90.70.10">
    <property type="entry name" value="Cysteine proteinases"/>
    <property type="match status" value="1"/>
</dbReference>
<dbReference type="Proteomes" id="UP000054481">
    <property type="component" value="Unassembled WGS sequence"/>
</dbReference>
<evidence type="ECO:0000259" key="3">
    <source>
        <dbReference type="PROSITE" id="PS50235"/>
    </source>
</evidence>
<organism evidence="4 5">
    <name type="scientific">Hirsutella minnesotensis 3608</name>
    <dbReference type="NCBI Taxonomy" id="1043627"/>
    <lineage>
        <taxon>Eukaryota</taxon>
        <taxon>Fungi</taxon>
        <taxon>Dikarya</taxon>
        <taxon>Ascomycota</taxon>
        <taxon>Pezizomycotina</taxon>
        <taxon>Sordariomycetes</taxon>
        <taxon>Hypocreomycetidae</taxon>
        <taxon>Hypocreales</taxon>
        <taxon>Ophiocordycipitaceae</taxon>
        <taxon>Hirsutella</taxon>
    </lineage>
</organism>
<feature type="compositionally biased region" description="Polar residues" evidence="1">
    <location>
        <begin position="156"/>
        <end position="190"/>
    </location>
</feature>
<dbReference type="InterPro" id="IPR050164">
    <property type="entry name" value="Peptidase_C19"/>
</dbReference>
<dbReference type="SMART" id="SM00450">
    <property type="entry name" value="RHOD"/>
    <property type="match status" value="1"/>
</dbReference>
<dbReference type="AlphaFoldDB" id="A0A0F7ZGM5"/>
<evidence type="ECO:0000313" key="5">
    <source>
        <dbReference type="Proteomes" id="UP000054481"/>
    </source>
</evidence>
<dbReference type="Gene3D" id="3.40.250.10">
    <property type="entry name" value="Rhodanese-like domain"/>
    <property type="match status" value="1"/>
</dbReference>
<name>A0A0F7ZGM5_9HYPO</name>
<keyword evidence="5" id="KW-1185">Reference proteome</keyword>
<feature type="domain" description="Rhodanese" evidence="2">
    <location>
        <begin position="368"/>
        <end position="496"/>
    </location>
</feature>
<feature type="domain" description="USP" evidence="3">
    <location>
        <begin position="657"/>
        <end position="1031"/>
    </location>
</feature>
<sequence length="1033" mass="114434">MTTNASYGAPSGYGSAIKTHAQPPSAPLPHIEDLLAIPRDIDTNQSMKRLLEMAETSLRQAEISRDFHRPAIALKDYIRASIIAIQIISKHKDYHSLRSPSSELSRSHNALLKRISHQSEAFEKIKREIIQDNKRTGVQPTVKRSSSPLPPPTVPGSDSTPASPTNGTAAIPNSQTLTNGHAQYPVNSSPGKKKPAVLPKPQALHGNAIPTGHGRAAPLNNGVLDLTARFANLRGPQSSPGQDPRIRTYPIPTQKPSGPRQMPSHTQLGLDTESAVSALPKVPDAIYSPARGSVSGETSRFPTTAPRGVFSRNASSASLSSVQGLSQTQSNAGHTAPKAPIRDESELQLDLPESGTISAQQLYQTMKSRHSILLIDVRSREEFDDGHIMSSSIICIEPSILLRDNITSDEISESMVLSPNPEQSLFDKRDTYDLVVFYDQSSESVPQIPRNSDELVVVSLHRALVHLSYGHDLRRPPRLLNGGLNAWIDFLGPQSLQSTARATPIPSTTPRWQKRKGFIQQKGYKYQFGSLPPADVRAWETTLERDARQAATQPSFPRTGDEFLKSTPLPAQKQSMSTPAPPVPVRDIARQQSRDLMKGFGSSTHLPDPPARPCAAVQRPSHSRLPQGDDDHETFNGSSRPKKGMEQLPGPIVKAYTGLVNPRNWCYANSTLQALLASPGFGRELTGSEWAHNYSAIPRKGTEAIDPPQLMIRIISNLYYWMSGGNFPTLKAQTLMDYSLHLCKSGNSTQVEFGGPDQQDAQEFMSFVIEQLHDETNHRRNLEGTAEHPAETAKRSPILGAMEYWTQHSKYSKSIVDYYWRGIELSTVECHHCRTKSYKYETFTWLSVPVDHTRGRMTLDDILSKRVTDGGLISEYKCESCHKMGANRTCTIARMPRLLCISLGRFNLDGKGGYFKTKSIVTWNLNDMDFSPYFEASSGSTKPTGDQAFSGPFRYECYAVILHAGRQVNTGHYYAYVRDSTSHDQSAWYCCDDDKVRKKRFNGGDANGDAVQEIFGSSTEDVPYLVFFRRRDE</sequence>
<evidence type="ECO:0008006" key="6">
    <source>
        <dbReference type="Google" id="ProtNLM"/>
    </source>
</evidence>
<dbReference type="Pfam" id="PF00581">
    <property type="entry name" value="Rhodanese"/>
    <property type="match status" value="1"/>
</dbReference>
<dbReference type="SUPFAM" id="SSF54001">
    <property type="entry name" value="Cysteine proteinases"/>
    <property type="match status" value="1"/>
</dbReference>
<dbReference type="GO" id="GO:0005634">
    <property type="term" value="C:nucleus"/>
    <property type="evidence" value="ECO:0007669"/>
    <property type="project" value="TreeGrafter"/>
</dbReference>
<gene>
    <name evidence="4" type="ORF">HIM_09450</name>
</gene>
<dbReference type="InterPro" id="IPR038765">
    <property type="entry name" value="Papain-like_cys_pep_sf"/>
</dbReference>
<feature type="compositionally biased region" description="Polar residues" evidence="1">
    <location>
        <begin position="136"/>
        <end position="147"/>
    </location>
</feature>
<dbReference type="PROSITE" id="PS50235">
    <property type="entry name" value="USP_3"/>
    <property type="match status" value="1"/>
</dbReference>
<dbReference type="GO" id="GO:0005829">
    <property type="term" value="C:cytosol"/>
    <property type="evidence" value="ECO:0007669"/>
    <property type="project" value="TreeGrafter"/>
</dbReference>
<dbReference type="Pfam" id="PF00443">
    <property type="entry name" value="UCH"/>
    <property type="match status" value="1"/>
</dbReference>
<dbReference type="InterPro" id="IPR001394">
    <property type="entry name" value="Peptidase_C19_UCH"/>
</dbReference>
<protein>
    <recommendedName>
        <fullName evidence="6">USP domain-containing protein</fullName>
    </recommendedName>
</protein>
<accession>A0A0F7ZGM5</accession>
<evidence type="ECO:0000313" key="4">
    <source>
        <dbReference type="EMBL" id="KJZ71151.1"/>
    </source>
</evidence>
<feature type="region of interest" description="Disordered" evidence="1">
    <location>
        <begin position="233"/>
        <end position="266"/>
    </location>
</feature>
<feature type="region of interest" description="Disordered" evidence="1">
    <location>
        <begin position="545"/>
        <end position="584"/>
    </location>
</feature>
<evidence type="ECO:0000256" key="1">
    <source>
        <dbReference type="SAM" id="MobiDB-lite"/>
    </source>
</evidence>
<feature type="region of interest" description="Disordered" evidence="1">
    <location>
        <begin position="287"/>
        <end position="340"/>
    </location>
</feature>
<dbReference type="GO" id="GO:0016579">
    <property type="term" value="P:protein deubiquitination"/>
    <property type="evidence" value="ECO:0007669"/>
    <property type="project" value="InterPro"/>
</dbReference>
<dbReference type="EMBL" id="KQ030586">
    <property type="protein sequence ID" value="KJZ71151.1"/>
    <property type="molecule type" value="Genomic_DNA"/>
</dbReference>
<proteinExistence type="predicted"/>
<feature type="region of interest" description="Disordered" evidence="1">
    <location>
        <begin position="598"/>
        <end position="648"/>
    </location>
</feature>
<dbReference type="InterPro" id="IPR036873">
    <property type="entry name" value="Rhodanese-like_dom_sf"/>
</dbReference>
<dbReference type="GO" id="GO:0004843">
    <property type="term" value="F:cysteine-type deubiquitinase activity"/>
    <property type="evidence" value="ECO:0007669"/>
    <property type="project" value="InterPro"/>
</dbReference>